<feature type="compositionally biased region" description="Low complexity" evidence="3">
    <location>
        <begin position="410"/>
        <end position="424"/>
    </location>
</feature>
<dbReference type="STRING" id="86630.A0A367IZ16"/>
<evidence type="ECO:0000313" key="7">
    <source>
        <dbReference type="Proteomes" id="UP000252139"/>
    </source>
</evidence>
<gene>
    <name evidence="6" type="primary">NDT80</name>
    <name evidence="6" type="ORF">CU097_001753</name>
</gene>
<evidence type="ECO:0000259" key="5">
    <source>
        <dbReference type="PROSITE" id="PS51517"/>
    </source>
</evidence>
<feature type="region of interest" description="Disordered" evidence="3">
    <location>
        <begin position="444"/>
        <end position="484"/>
    </location>
</feature>
<feature type="region of interest" description="Disordered" evidence="3">
    <location>
        <begin position="347"/>
        <end position="430"/>
    </location>
</feature>
<feature type="compositionally biased region" description="Pro residues" evidence="3">
    <location>
        <begin position="1"/>
        <end position="12"/>
    </location>
</feature>
<dbReference type="AlphaFoldDB" id="A0A367IZ16"/>
<dbReference type="InterPro" id="IPR008967">
    <property type="entry name" value="p53-like_TF_DNA-bd_sf"/>
</dbReference>
<evidence type="ECO:0000256" key="3">
    <source>
        <dbReference type="SAM" id="MobiDB-lite"/>
    </source>
</evidence>
<feature type="DNA-binding region" description="NDT80" evidence="2">
    <location>
        <begin position="40"/>
        <end position="286"/>
    </location>
</feature>
<accession>A0A367IZ16</accession>
<dbReference type="GO" id="GO:0003700">
    <property type="term" value="F:DNA-binding transcription factor activity"/>
    <property type="evidence" value="ECO:0007669"/>
    <property type="project" value="UniProtKB-UniRule"/>
</dbReference>
<dbReference type="GO" id="GO:0051321">
    <property type="term" value="P:meiotic cell cycle"/>
    <property type="evidence" value="ECO:0007669"/>
    <property type="project" value="TreeGrafter"/>
</dbReference>
<dbReference type="PROSITE" id="PS51517">
    <property type="entry name" value="NDT80"/>
    <property type="match status" value="1"/>
</dbReference>
<feature type="domain" description="NDT80" evidence="5">
    <location>
        <begin position="40"/>
        <end position="286"/>
    </location>
</feature>
<evidence type="ECO:0000256" key="1">
    <source>
        <dbReference type="ARBA" id="ARBA00023125"/>
    </source>
</evidence>
<organism evidence="6 7">
    <name type="scientific">Rhizopus azygosporus</name>
    <name type="common">Rhizopus microsporus var. azygosporus</name>
    <dbReference type="NCBI Taxonomy" id="86630"/>
    <lineage>
        <taxon>Eukaryota</taxon>
        <taxon>Fungi</taxon>
        <taxon>Fungi incertae sedis</taxon>
        <taxon>Mucoromycota</taxon>
        <taxon>Mucoromycotina</taxon>
        <taxon>Mucoromycetes</taxon>
        <taxon>Mucorales</taxon>
        <taxon>Mucorineae</taxon>
        <taxon>Rhizopodaceae</taxon>
        <taxon>Rhizopus</taxon>
    </lineage>
</organism>
<sequence>HHQPPPPPPPTSFLPHAKPESDPRLPSMMAISQPSTPRPGPHSPTAKKPHPAYGPSSFHPAPYAHPVLARKRGRSELFSAELGPFFSSTKPFDNLYAADRTTLLTVRIQAKMDRGFFLADNDWTCYRRNYFQVSGAFSIHGLNHYYADQDTQCYVQHDGQFHPVLHFSMCISARVSNSDKKIELVQHTPKRDKGPQTTPSPKPIMPGGNLNMSSVGANQSIVTFERIQFKTATANNGKRRAAQQYYVCLVDLYAEIDGNQRVKVASCQSAPLVVRGRSPGHYSDNHERYENSMVMAPPPPQDDRFSAPFPRPPMTPPAVMGSEYGSPYPYSAYPGYPPFNPMNGSLPSGMMMNSTPPTPTSGPGPQQGPYMVPSMTSDPSSSETSSPDLYQGEFNNGAPPTGLPDDSKLPQQQQQQQQQQQPPQGMMPIDHADWARGRINSAGHIHSPYEQHNSYFSQPPSSQSYSNTSAPSTPYGPPRKFTHQQHARVSHLQSVCVYVASLKVTHYQSRHIFIHFLSMVLNWARFRQVLETAPERRLDSVMDNIEFLKDFMFQLSQELKQIPTAIECARRYPAIGSLLTLASTHPYIGYSTSMANLLLTCLMEYSKLNLEDIDSASLPTLEKSVLWCIIRLRRLILVSQTDEFDTSDKDSLMAQVMDLIVSKGHQISAETMARFTDYCIALAHDKDCSIVIEQIIQHALSDEEPDSAHFHREIRLSERFIHHLCKESSDLRDHYHCWPDGLKIRLLLQVDDFLDMEILQLIESFTQSSQYIDPDALSEALLKKELVQLSSRSTCLSNKLALKLSEYVELFHDWRVSRLAQYLYPCLEIELYQQLNSAFSEGIYPAKVVRHVHNLLLDHIYSGPAQEIPQRRTMAWCLSTCFIQFLWHCIHDLVHFIHDKDAPWTRELDDTLNYINWIIYPSIDHRQHESQRDMQNWFQSRQGLNESQETWFPAILLNSHGAVAACFITAALFSDRVQMRQVKSM</sequence>
<feature type="non-terminal residue" evidence="6">
    <location>
        <position position="985"/>
    </location>
</feature>
<dbReference type="Gene3D" id="2.60.40.1390">
    <property type="entry name" value="NDT80 DNA-binding domain"/>
    <property type="match status" value="1"/>
</dbReference>
<dbReference type="PANTHER" id="PTHR35144">
    <property type="entry name" value="MEIOSIS-SPECIFIC TRANSCRIPTION FACTOR NDT80"/>
    <property type="match status" value="1"/>
</dbReference>
<feature type="region of interest" description="Disordered" evidence="3">
    <location>
        <begin position="188"/>
        <end position="207"/>
    </location>
</feature>
<dbReference type="InterPro" id="IPR037141">
    <property type="entry name" value="NDT80_DNA-bd_dom_sf"/>
</dbReference>
<feature type="compositionally biased region" description="Low complexity" evidence="3">
    <location>
        <begin position="373"/>
        <end position="388"/>
    </location>
</feature>
<feature type="transmembrane region" description="Helical" evidence="4">
    <location>
        <begin position="951"/>
        <end position="973"/>
    </location>
</feature>
<evidence type="ECO:0000313" key="6">
    <source>
        <dbReference type="EMBL" id="RCH82916.1"/>
    </source>
</evidence>
<keyword evidence="4" id="KW-0472">Membrane</keyword>
<keyword evidence="7" id="KW-1185">Reference proteome</keyword>
<keyword evidence="4" id="KW-0812">Transmembrane</keyword>
<dbReference type="GO" id="GO:0045944">
    <property type="term" value="P:positive regulation of transcription by RNA polymerase II"/>
    <property type="evidence" value="ECO:0007669"/>
    <property type="project" value="TreeGrafter"/>
</dbReference>
<dbReference type="InterPro" id="IPR052605">
    <property type="entry name" value="Fungal_trans_regulator"/>
</dbReference>
<proteinExistence type="predicted"/>
<keyword evidence="4" id="KW-1133">Transmembrane helix</keyword>
<dbReference type="InterPro" id="IPR024061">
    <property type="entry name" value="NDT80_DNA-bd_dom"/>
</dbReference>
<reference evidence="6 7" key="1">
    <citation type="journal article" date="2018" name="G3 (Bethesda)">
        <title>Phylogenetic and Phylogenomic Definition of Rhizopus Species.</title>
        <authorList>
            <person name="Gryganskyi A.P."/>
            <person name="Golan J."/>
            <person name="Dolatabadi S."/>
            <person name="Mondo S."/>
            <person name="Robb S."/>
            <person name="Idnurm A."/>
            <person name="Muszewska A."/>
            <person name="Steczkiewicz K."/>
            <person name="Masonjones S."/>
            <person name="Liao H.L."/>
            <person name="Gajdeczka M.T."/>
            <person name="Anike F."/>
            <person name="Vuek A."/>
            <person name="Anishchenko I.M."/>
            <person name="Voigt K."/>
            <person name="de Hoog G.S."/>
            <person name="Smith M.E."/>
            <person name="Heitman J."/>
            <person name="Vilgalys R."/>
            <person name="Stajich J.E."/>
        </authorList>
    </citation>
    <scope>NUCLEOTIDE SEQUENCE [LARGE SCALE GENOMIC DNA]</scope>
    <source>
        <strain evidence="6 7">CBS 357.93</strain>
    </source>
</reference>
<feature type="region of interest" description="Disordered" evidence="3">
    <location>
        <begin position="1"/>
        <end position="56"/>
    </location>
</feature>
<keyword evidence="1 2" id="KW-0238">DNA-binding</keyword>
<dbReference type="Pfam" id="PF05224">
    <property type="entry name" value="NDT80_PhoG"/>
    <property type="match status" value="1"/>
</dbReference>
<dbReference type="SUPFAM" id="SSF49417">
    <property type="entry name" value="p53-like transcription factors"/>
    <property type="match status" value="1"/>
</dbReference>
<feature type="non-terminal residue" evidence="6">
    <location>
        <position position="1"/>
    </location>
</feature>
<dbReference type="Proteomes" id="UP000252139">
    <property type="component" value="Unassembled WGS sequence"/>
</dbReference>
<feature type="compositionally biased region" description="Low complexity" evidence="3">
    <location>
        <begin position="453"/>
        <end position="473"/>
    </location>
</feature>
<evidence type="ECO:0000256" key="2">
    <source>
        <dbReference type="PROSITE-ProRule" id="PRU00850"/>
    </source>
</evidence>
<comment type="caution">
    <text evidence="6">The sequence shown here is derived from an EMBL/GenBank/DDBJ whole genome shotgun (WGS) entry which is preliminary data.</text>
</comment>
<evidence type="ECO:0000256" key="4">
    <source>
        <dbReference type="SAM" id="Phobius"/>
    </source>
</evidence>
<dbReference type="GO" id="GO:0000228">
    <property type="term" value="C:nuclear chromosome"/>
    <property type="evidence" value="ECO:0007669"/>
    <property type="project" value="TreeGrafter"/>
</dbReference>
<protein>
    <submittedName>
        <fullName evidence="6">Meiosis-specific transcription factor ndt80</fullName>
    </submittedName>
</protein>
<dbReference type="EMBL" id="PJQL01002848">
    <property type="protein sequence ID" value="RCH82916.1"/>
    <property type="molecule type" value="Genomic_DNA"/>
</dbReference>
<dbReference type="PANTHER" id="PTHR35144:SF2">
    <property type="entry name" value="MEIOSIS-SPECIFIC TRANSCRIPTION FACTOR NDT80"/>
    <property type="match status" value="1"/>
</dbReference>
<name>A0A367IZ16_RHIAZ</name>
<dbReference type="OrthoDB" id="2288358at2759"/>
<dbReference type="GO" id="GO:0003677">
    <property type="term" value="F:DNA binding"/>
    <property type="evidence" value="ECO:0007669"/>
    <property type="project" value="UniProtKB-KW"/>
</dbReference>